<protein>
    <recommendedName>
        <fullName evidence="3">F-box domain-containing protein</fullName>
    </recommendedName>
</protein>
<dbReference type="HOGENOM" id="CLU_526758_0_0_1"/>
<sequence length="440" mass="50300">MEEDDTFSKVNLYNLCLVDKKWHQAATPSLYHTFESRWDRSFFTFLPTLIQHPNLAIHVKCVSLSLDYQNWPWEDTKTFRNVIRSRALALGSPFSDHPALVADKNSNRLSRDYQCVLGEMLLFHTPNIVSIDFVKETEVEKVFKFLDTVACCSQKWHGMRRLRRVKLDVRFAEDIPESHYMGYLSRLAAVAPSVQHLHTYLLGDCRPPLLDWAPVTVQSQVPTPPHMVTFLSSLRSINITNSTDSIPFERTLGAHISHCKSIEEVRYLSGNRDVASFMQLMRPLSRTIKRLGCTQWNAQGNETIWDPLRNDSVAVIETIAGLTSLEALLFDLTGPSVLSEHGDSASTIVPFMCALPKSLRVLAIGGCNWVCLKQGLSQLMDRVHDGMLPNFRTLHVGCYNESHHHPFIEAFAEFGVKMKMHENLWLYEDALRKVWMHMGE</sequence>
<reference evidence="2" key="1">
    <citation type="journal article" date="2012" name="Nat. Genet.">
        <title>Lifestyle transitions in plant pathogenic Colletotrichum fungi deciphered by genome and transcriptome analyses.</title>
        <authorList>
            <person name="O'Connell R.J."/>
            <person name="Thon M.R."/>
            <person name="Hacquard S."/>
            <person name="Amyotte S.G."/>
            <person name="Kleemann J."/>
            <person name="Torres M.F."/>
            <person name="Damm U."/>
            <person name="Buiate E.A."/>
            <person name="Epstein L."/>
            <person name="Alkan N."/>
            <person name="Altmueller J."/>
            <person name="Alvarado-Balderrama L."/>
            <person name="Bauser C.A."/>
            <person name="Becker C."/>
            <person name="Birren B.W."/>
            <person name="Chen Z."/>
            <person name="Choi J."/>
            <person name="Crouch J.A."/>
            <person name="Duvick J.P."/>
            <person name="Farman M.A."/>
            <person name="Gan P."/>
            <person name="Heiman D."/>
            <person name="Henrissat B."/>
            <person name="Howard R.J."/>
            <person name="Kabbage M."/>
            <person name="Koch C."/>
            <person name="Kracher B."/>
            <person name="Kubo Y."/>
            <person name="Law A.D."/>
            <person name="Lebrun M.-H."/>
            <person name="Lee Y.-H."/>
            <person name="Miyara I."/>
            <person name="Moore N."/>
            <person name="Neumann U."/>
            <person name="Nordstroem K."/>
            <person name="Panaccione D.G."/>
            <person name="Panstruga R."/>
            <person name="Place M."/>
            <person name="Proctor R.H."/>
            <person name="Prusky D."/>
            <person name="Rech G."/>
            <person name="Reinhardt R."/>
            <person name="Rollins J.A."/>
            <person name="Rounsley S."/>
            <person name="Schardl C.L."/>
            <person name="Schwartz D.C."/>
            <person name="Shenoy N."/>
            <person name="Shirasu K."/>
            <person name="Sikhakolli U.R."/>
            <person name="Stueber K."/>
            <person name="Sukno S.A."/>
            <person name="Sweigard J.A."/>
            <person name="Takano Y."/>
            <person name="Takahara H."/>
            <person name="Trail F."/>
            <person name="van der Does H.C."/>
            <person name="Voll L.M."/>
            <person name="Will I."/>
            <person name="Young S."/>
            <person name="Zeng Q."/>
            <person name="Zhang J."/>
            <person name="Zhou S."/>
            <person name="Dickman M.B."/>
            <person name="Schulze-Lefert P."/>
            <person name="Ver Loren van Themaat E."/>
            <person name="Ma L.-J."/>
            <person name="Vaillancourt L.J."/>
        </authorList>
    </citation>
    <scope>NUCLEOTIDE SEQUENCE [LARGE SCALE GENOMIC DNA]</scope>
    <source>
        <strain evidence="2">M1.001 / M2 / FGSC 10212</strain>
    </source>
</reference>
<dbReference type="Proteomes" id="UP000008782">
    <property type="component" value="Unassembled WGS sequence"/>
</dbReference>
<proteinExistence type="predicted"/>
<dbReference type="VEuPathDB" id="FungiDB:GLRG_09164"/>
<keyword evidence="2" id="KW-1185">Reference proteome</keyword>
<accession>E3QT32</accession>
<dbReference type="GeneID" id="24414529"/>
<dbReference type="Gene3D" id="3.80.10.10">
    <property type="entry name" value="Ribonuclease Inhibitor"/>
    <property type="match status" value="1"/>
</dbReference>
<dbReference type="AlphaFoldDB" id="E3QT32"/>
<name>E3QT32_COLGM</name>
<gene>
    <name evidence="1" type="ORF">GLRG_09164</name>
</gene>
<dbReference type="SUPFAM" id="SSF52047">
    <property type="entry name" value="RNI-like"/>
    <property type="match status" value="1"/>
</dbReference>
<organism evidence="2">
    <name type="scientific">Colletotrichum graminicola (strain M1.001 / M2 / FGSC 10212)</name>
    <name type="common">Maize anthracnose fungus</name>
    <name type="synonym">Glomerella graminicola</name>
    <dbReference type="NCBI Taxonomy" id="645133"/>
    <lineage>
        <taxon>Eukaryota</taxon>
        <taxon>Fungi</taxon>
        <taxon>Dikarya</taxon>
        <taxon>Ascomycota</taxon>
        <taxon>Pezizomycotina</taxon>
        <taxon>Sordariomycetes</taxon>
        <taxon>Hypocreomycetidae</taxon>
        <taxon>Glomerellales</taxon>
        <taxon>Glomerellaceae</taxon>
        <taxon>Colletotrichum</taxon>
        <taxon>Colletotrichum graminicola species complex</taxon>
    </lineage>
</organism>
<dbReference type="eggNOG" id="ENOG502RA2W">
    <property type="taxonomic scope" value="Eukaryota"/>
</dbReference>
<evidence type="ECO:0000313" key="1">
    <source>
        <dbReference type="EMBL" id="EFQ34020.1"/>
    </source>
</evidence>
<dbReference type="InterPro" id="IPR032675">
    <property type="entry name" value="LRR_dom_sf"/>
</dbReference>
<evidence type="ECO:0000313" key="2">
    <source>
        <dbReference type="Proteomes" id="UP000008782"/>
    </source>
</evidence>
<dbReference type="EMBL" id="GG697375">
    <property type="protein sequence ID" value="EFQ34020.1"/>
    <property type="molecule type" value="Genomic_DNA"/>
</dbReference>
<evidence type="ECO:0008006" key="3">
    <source>
        <dbReference type="Google" id="ProtNLM"/>
    </source>
</evidence>
<dbReference type="RefSeq" id="XP_008098040.1">
    <property type="nucleotide sequence ID" value="XM_008099849.1"/>
</dbReference>
<dbReference type="OrthoDB" id="2520703at2759"/>